<evidence type="ECO:0000259" key="7">
    <source>
        <dbReference type="PROSITE" id="PS50240"/>
    </source>
</evidence>
<evidence type="ECO:0000256" key="1">
    <source>
        <dbReference type="ARBA" id="ARBA00007664"/>
    </source>
</evidence>
<dbReference type="Gene3D" id="2.40.10.10">
    <property type="entry name" value="Trypsin-like serine proteases"/>
    <property type="match status" value="1"/>
</dbReference>
<dbReference type="FunFam" id="2.40.10.10:FF:000068">
    <property type="entry name" value="transmembrane protease serine 2"/>
    <property type="match status" value="1"/>
</dbReference>
<keyword evidence="4" id="KW-0720">Serine protease</keyword>
<evidence type="ECO:0000256" key="2">
    <source>
        <dbReference type="ARBA" id="ARBA00022670"/>
    </source>
</evidence>
<protein>
    <submittedName>
        <fullName evidence="9">Chymotrypsin-2-like</fullName>
    </submittedName>
</protein>
<sequence>MLPLIVVLVLGVFAQQTFADEPEAIVGGTPAAPGEFPHQCSVRVPDGHICGCSIVTPTCIVTAAHCLVDVAPPPYNSLKVVTGILESSGGVERPVKYGIVHPNYMGTEEHSWANDVAVLKLKEPIQFNELQSSIKLATRKPSVGTQCIMSGWGQTSSVSFVPVAPYLLKAYTKIVDNDRCKKAHGNIALYNVHLCAYARRGIGACSVNIILINK</sequence>
<reference evidence="9" key="1">
    <citation type="submission" date="2025-08" db="UniProtKB">
        <authorList>
            <consortium name="RefSeq"/>
        </authorList>
    </citation>
    <scope>IDENTIFICATION</scope>
</reference>
<comment type="similarity">
    <text evidence="1">Belongs to the peptidase S1 family.</text>
</comment>
<dbReference type="InterPro" id="IPR050430">
    <property type="entry name" value="Peptidase_S1"/>
</dbReference>
<dbReference type="PANTHER" id="PTHR24276">
    <property type="entry name" value="POLYSERASE-RELATED"/>
    <property type="match status" value="1"/>
</dbReference>
<dbReference type="OrthoDB" id="6755574at2759"/>
<dbReference type="PROSITE" id="PS00134">
    <property type="entry name" value="TRYPSIN_HIS"/>
    <property type="match status" value="1"/>
</dbReference>
<evidence type="ECO:0000256" key="5">
    <source>
        <dbReference type="ARBA" id="ARBA00023157"/>
    </source>
</evidence>
<dbReference type="SUPFAM" id="SSF50494">
    <property type="entry name" value="Trypsin-like serine proteases"/>
    <property type="match status" value="1"/>
</dbReference>
<dbReference type="Proteomes" id="UP000515204">
    <property type="component" value="Unplaced"/>
</dbReference>
<dbReference type="SMART" id="SM00020">
    <property type="entry name" value="Tryp_SPc"/>
    <property type="match status" value="1"/>
</dbReference>
<dbReference type="InterPro" id="IPR043504">
    <property type="entry name" value="Peptidase_S1_PA_chymotrypsin"/>
</dbReference>
<evidence type="ECO:0000256" key="3">
    <source>
        <dbReference type="ARBA" id="ARBA00022801"/>
    </source>
</evidence>
<evidence type="ECO:0000313" key="8">
    <source>
        <dbReference type="Proteomes" id="UP000515204"/>
    </source>
</evidence>
<evidence type="ECO:0000313" key="9">
    <source>
        <dbReference type="RefSeq" id="XP_014483094.1"/>
    </source>
</evidence>
<dbReference type="CDD" id="cd00190">
    <property type="entry name" value="Tryp_SPc"/>
    <property type="match status" value="1"/>
</dbReference>
<dbReference type="KEGG" id="dqu:106748761"/>
<dbReference type="InterPro" id="IPR001314">
    <property type="entry name" value="Peptidase_S1A"/>
</dbReference>
<keyword evidence="8" id="KW-1185">Reference proteome</keyword>
<dbReference type="Pfam" id="PF00089">
    <property type="entry name" value="Trypsin"/>
    <property type="match status" value="1"/>
</dbReference>
<dbReference type="InterPro" id="IPR009003">
    <property type="entry name" value="Peptidase_S1_PA"/>
</dbReference>
<feature type="domain" description="Peptidase S1" evidence="7">
    <location>
        <begin position="25"/>
        <end position="205"/>
    </location>
</feature>
<feature type="signal peptide" evidence="6">
    <location>
        <begin position="1"/>
        <end position="19"/>
    </location>
</feature>
<dbReference type="RefSeq" id="XP_014483094.1">
    <property type="nucleotide sequence ID" value="XM_014627608.1"/>
</dbReference>
<feature type="chain" id="PRO_5028160433" evidence="6">
    <location>
        <begin position="20"/>
        <end position="214"/>
    </location>
</feature>
<keyword evidence="5" id="KW-1015">Disulfide bond</keyword>
<proteinExistence type="inferred from homology"/>
<keyword evidence="2" id="KW-0645">Protease</keyword>
<gene>
    <name evidence="9" type="primary">LOC106748761</name>
</gene>
<dbReference type="InterPro" id="IPR001254">
    <property type="entry name" value="Trypsin_dom"/>
</dbReference>
<name>A0A6P3XYM1_DINQU</name>
<evidence type="ECO:0000256" key="4">
    <source>
        <dbReference type="ARBA" id="ARBA00022825"/>
    </source>
</evidence>
<dbReference type="PANTHER" id="PTHR24276:SF91">
    <property type="entry name" value="AT26814P-RELATED"/>
    <property type="match status" value="1"/>
</dbReference>
<dbReference type="GO" id="GO:0004252">
    <property type="term" value="F:serine-type endopeptidase activity"/>
    <property type="evidence" value="ECO:0007669"/>
    <property type="project" value="InterPro"/>
</dbReference>
<organism evidence="8 9">
    <name type="scientific">Dinoponera quadriceps</name>
    <name type="common">South American ant</name>
    <dbReference type="NCBI Taxonomy" id="609295"/>
    <lineage>
        <taxon>Eukaryota</taxon>
        <taxon>Metazoa</taxon>
        <taxon>Ecdysozoa</taxon>
        <taxon>Arthropoda</taxon>
        <taxon>Hexapoda</taxon>
        <taxon>Insecta</taxon>
        <taxon>Pterygota</taxon>
        <taxon>Neoptera</taxon>
        <taxon>Endopterygota</taxon>
        <taxon>Hymenoptera</taxon>
        <taxon>Apocrita</taxon>
        <taxon>Aculeata</taxon>
        <taxon>Formicoidea</taxon>
        <taxon>Formicidae</taxon>
        <taxon>Ponerinae</taxon>
        <taxon>Ponerini</taxon>
        <taxon>Dinoponera</taxon>
    </lineage>
</organism>
<keyword evidence="3" id="KW-0378">Hydrolase</keyword>
<dbReference type="PRINTS" id="PR00722">
    <property type="entry name" value="CHYMOTRYPSIN"/>
</dbReference>
<dbReference type="AlphaFoldDB" id="A0A6P3XYM1"/>
<dbReference type="GeneID" id="106748761"/>
<accession>A0A6P3XYM1</accession>
<dbReference type="PROSITE" id="PS50240">
    <property type="entry name" value="TRYPSIN_DOM"/>
    <property type="match status" value="1"/>
</dbReference>
<evidence type="ECO:0000256" key="6">
    <source>
        <dbReference type="SAM" id="SignalP"/>
    </source>
</evidence>
<dbReference type="InterPro" id="IPR018114">
    <property type="entry name" value="TRYPSIN_HIS"/>
</dbReference>
<keyword evidence="6" id="KW-0732">Signal</keyword>
<dbReference type="GO" id="GO:0006508">
    <property type="term" value="P:proteolysis"/>
    <property type="evidence" value="ECO:0007669"/>
    <property type="project" value="UniProtKB-KW"/>
</dbReference>